<keyword evidence="10" id="KW-0808">Transferase</keyword>
<proteinExistence type="inferred from homology"/>
<feature type="transmembrane region" description="Helical" evidence="9">
    <location>
        <begin position="221"/>
        <end position="242"/>
    </location>
</feature>
<comment type="function">
    <text evidence="1">Subunit of the oligosaccharyl transferase (OST) complex that catalyzes the initial transfer of a defined glycan (Glc(3)Man(9)GlcNAc(2) in eukaryotes) from the lipid carrier dolichol-pyrophosphate to an asparagine residue within an Asn-X-Ser/Thr consensus motif in nascent polypeptide chains, the first step in protein N-glycosylation. N-glycosylation occurs cotranslationally and the complex associates with the Sec61 complex at the channel-forming translocon complex that mediates protein translocation across the endoplasmic reticulum (ER). All subunits are required for a maximal enzyme activity.</text>
</comment>
<dbReference type="PANTHER" id="PTHR12692">
    <property type="entry name" value="DOLICHYL-DIPHOSPHOOLIGOSACCHARIDE--PROTEIN GLYCOSYLTRANSFERASE-RELATED"/>
    <property type="match status" value="1"/>
</dbReference>
<keyword evidence="7 9" id="KW-1133">Transmembrane helix</keyword>
<dbReference type="SUPFAM" id="SSF52833">
    <property type="entry name" value="Thioredoxin-like"/>
    <property type="match status" value="1"/>
</dbReference>
<evidence type="ECO:0000256" key="3">
    <source>
        <dbReference type="ARBA" id="ARBA00009561"/>
    </source>
</evidence>
<dbReference type="GO" id="GO:0018279">
    <property type="term" value="P:protein N-linked glycosylation via asparagine"/>
    <property type="evidence" value="ECO:0007669"/>
    <property type="project" value="TreeGrafter"/>
</dbReference>
<keyword evidence="4 9" id="KW-0812">Transmembrane</keyword>
<dbReference type="InterPro" id="IPR036249">
    <property type="entry name" value="Thioredoxin-like_sf"/>
</dbReference>
<dbReference type="EMBL" id="LSSN01006061">
    <property type="protein sequence ID" value="OMJ07373.1"/>
    <property type="molecule type" value="Genomic_DNA"/>
</dbReference>
<evidence type="ECO:0000313" key="11">
    <source>
        <dbReference type="Proteomes" id="UP000187283"/>
    </source>
</evidence>
<reference evidence="10 11" key="1">
    <citation type="submission" date="2017-01" db="EMBL/GenBank/DDBJ databases">
        <authorList>
            <person name="Mah S.A."/>
            <person name="Swanson W.J."/>
            <person name="Moy G.W."/>
            <person name="Vacquier V.D."/>
        </authorList>
    </citation>
    <scope>NUCLEOTIDE SEQUENCE [LARGE SCALE GENOMIC DNA]</scope>
    <source>
        <strain evidence="10 11">GSMNP</strain>
    </source>
</reference>
<keyword evidence="6" id="KW-0256">Endoplasmic reticulum</keyword>
<accession>A0A1R1WYB2</accession>
<feature type="transmembrane region" description="Helical" evidence="9">
    <location>
        <begin position="149"/>
        <end position="167"/>
    </location>
</feature>
<evidence type="ECO:0000256" key="1">
    <source>
        <dbReference type="ARBA" id="ARBA00002791"/>
    </source>
</evidence>
<organism evidence="10 11">
    <name type="scientific">Smittium culicis</name>
    <dbReference type="NCBI Taxonomy" id="133412"/>
    <lineage>
        <taxon>Eukaryota</taxon>
        <taxon>Fungi</taxon>
        <taxon>Fungi incertae sedis</taxon>
        <taxon>Zoopagomycota</taxon>
        <taxon>Kickxellomycotina</taxon>
        <taxon>Harpellomycetes</taxon>
        <taxon>Harpellales</taxon>
        <taxon>Legeriomycetaceae</taxon>
        <taxon>Smittium</taxon>
    </lineage>
</organism>
<evidence type="ECO:0000256" key="2">
    <source>
        <dbReference type="ARBA" id="ARBA00004477"/>
    </source>
</evidence>
<dbReference type="PANTHER" id="PTHR12692:SF0">
    <property type="entry name" value="GH11935P"/>
    <property type="match status" value="1"/>
</dbReference>
<dbReference type="Pfam" id="PF04756">
    <property type="entry name" value="OST3_OST6"/>
    <property type="match status" value="1"/>
</dbReference>
<dbReference type="Gene3D" id="3.40.30.10">
    <property type="entry name" value="Glutaredoxin"/>
    <property type="match status" value="1"/>
</dbReference>
<keyword evidence="5" id="KW-0732">Signal</keyword>
<sequence>MKKLRDSNSNGFPEIRSEHFFELSKGASDFSVVFLLTALEESIGCKPCQATYPEFIAVANHWKTQKDADEVFFVFIDAMNSIEVFRKLQLMDPPKVFIFPSLKSMKESGKKPTEMRIGMKTTAETLASEIGKALDKQLGVSRPFDYMEFAANASKVAVAVVFLYFLLTNRAVFKKLVNNLFLAGILVFVIVLNSGYVWTYIKDPPFTTPRGNFVPGIQEQAGIETLIVSSLYGTCVAAIVFLIKRVPTIKNETIKLVCTVASMAVITIAASYIVVSYKSKNPSYPYKILF</sequence>
<comment type="similarity">
    <text evidence="3">Belongs to the OST3/OST6 family.</text>
</comment>
<protein>
    <submittedName>
        <fullName evidence="10">Dolichyl-diphosphooligosaccharide-protein glycosyltransferase subunit 3</fullName>
    </submittedName>
</protein>
<evidence type="ECO:0000256" key="8">
    <source>
        <dbReference type="ARBA" id="ARBA00023136"/>
    </source>
</evidence>
<evidence type="ECO:0000256" key="9">
    <source>
        <dbReference type="SAM" id="Phobius"/>
    </source>
</evidence>
<evidence type="ECO:0000256" key="6">
    <source>
        <dbReference type="ARBA" id="ARBA00022824"/>
    </source>
</evidence>
<feature type="transmembrane region" description="Helical" evidence="9">
    <location>
        <begin position="179"/>
        <end position="201"/>
    </location>
</feature>
<dbReference type="GO" id="GO:0016740">
    <property type="term" value="F:transferase activity"/>
    <property type="evidence" value="ECO:0007669"/>
    <property type="project" value="UniProtKB-KW"/>
</dbReference>
<comment type="subcellular location">
    <subcellularLocation>
        <location evidence="2">Endoplasmic reticulum membrane</location>
        <topology evidence="2">Multi-pass membrane protein</topology>
    </subcellularLocation>
</comment>
<keyword evidence="8 9" id="KW-0472">Membrane</keyword>
<evidence type="ECO:0000313" key="10">
    <source>
        <dbReference type="EMBL" id="OMJ07373.1"/>
    </source>
</evidence>
<feature type="transmembrane region" description="Helical" evidence="9">
    <location>
        <begin position="254"/>
        <end position="275"/>
    </location>
</feature>
<evidence type="ECO:0000256" key="5">
    <source>
        <dbReference type="ARBA" id="ARBA00022729"/>
    </source>
</evidence>
<name>A0A1R1WYB2_9FUNG</name>
<dbReference type="Proteomes" id="UP000187283">
    <property type="component" value="Unassembled WGS sequence"/>
</dbReference>
<dbReference type="GO" id="GO:0008250">
    <property type="term" value="C:oligosaccharyltransferase complex"/>
    <property type="evidence" value="ECO:0007669"/>
    <property type="project" value="TreeGrafter"/>
</dbReference>
<dbReference type="OrthoDB" id="67566at2759"/>
<dbReference type="InterPro" id="IPR021149">
    <property type="entry name" value="OligosaccharylTrfase_OST3/OST6"/>
</dbReference>
<dbReference type="AlphaFoldDB" id="A0A1R1WYB2"/>
<keyword evidence="11" id="KW-1185">Reference proteome</keyword>
<evidence type="ECO:0000256" key="7">
    <source>
        <dbReference type="ARBA" id="ARBA00022989"/>
    </source>
</evidence>
<comment type="caution">
    <text evidence="10">The sequence shown here is derived from an EMBL/GenBank/DDBJ whole genome shotgun (WGS) entry which is preliminary data.</text>
</comment>
<dbReference type="STRING" id="133412.A0A1R1WYB2"/>
<gene>
    <name evidence="10" type="ORF">AYI70_g12244</name>
</gene>
<evidence type="ECO:0000256" key="4">
    <source>
        <dbReference type="ARBA" id="ARBA00022692"/>
    </source>
</evidence>